<dbReference type="Pfam" id="PF14067">
    <property type="entry name" value="LssY_C"/>
    <property type="match status" value="1"/>
</dbReference>
<evidence type="ECO:0000313" key="4">
    <source>
        <dbReference type="Proteomes" id="UP000672657"/>
    </source>
</evidence>
<name>A0ABN7QH48_9BURK</name>
<evidence type="ECO:0000259" key="2">
    <source>
        <dbReference type="Pfam" id="PF14067"/>
    </source>
</evidence>
<organism evidence="3 4">
    <name type="scientific">Cupriavidus numazuensis</name>
    <dbReference type="NCBI Taxonomy" id="221992"/>
    <lineage>
        <taxon>Bacteria</taxon>
        <taxon>Pseudomonadati</taxon>
        <taxon>Pseudomonadota</taxon>
        <taxon>Betaproteobacteria</taxon>
        <taxon>Burkholderiales</taxon>
        <taxon>Burkholderiaceae</taxon>
        <taxon>Cupriavidus</taxon>
    </lineage>
</organism>
<keyword evidence="4" id="KW-1185">Reference proteome</keyword>
<keyword evidence="1" id="KW-0472">Membrane</keyword>
<gene>
    <name evidence="3" type="ORF">LMG26411_07934</name>
</gene>
<proteinExistence type="predicted"/>
<evidence type="ECO:0000313" key="3">
    <source>
        <dbReference type="EMBL" id="CAG2161012.1"/>
    </source>
</evidence>
<feature type="domain" description="LssY-like C-terminal" evidence="2">
    <location>
        <begin position="227"/>
        <end position="410"/>
    </location>
</feature>
<keyword evidence="1" id="KW-1133">Transmembrane helix</keyword>
<protein>
    <recommendedName>
        <fullName evidence="2">LssY-like C-terminal domain-containing protein</fullName>
    </recommendedName>
</protein>
<accession>A0ABN7QH48</accession>
<evidence type="ECO:0000256" key="1">
    <source>
        <dbReference type="SAM" id="Phobius"/>
    </source>
</evidence>
<dbReference type="Proteomes" id="UP000672657">
    <property type="component" value="Unassembled WGS sequence"/>
</dbReference>
<dbReference type="EMBL" id="CAJPVI010000103">
    <property type="protein sequence ID" value="CAG2161012.1"/>
    <property type="molecule type" value="Genomic_DNA"/>
</dbReference>
<comment type="caution">
    <text evidence="3">The sequence shown here is derived from an EMBL/GenBank/DDBJ whole genome shotgun (WGS) entry which is preliminary data.</text>
</comment>
<reference evidence="3 4" key="1">
    <citation type="submission" date="2021-03" db="EMBL/GenBank/DDBJ databases">
        <authorList>
            <person name="Peeters C."/>
        </authorList>
    </citation>
    <scope>NUCLEOTIDE SEQUENCE [LARGE SCALE GENOMIC DNA]</scope>
    <source>
        <strain evidence="3 4">LMG 26411</strain>
    </source>
</reference>
<sequence length="446" mass="49301">MATTESDVATRCSMLMEPARAFLLTIAVMATVGFLAGCATPATTESDTDFHGRAVTRADGGVTVSVAVLSADESEARYEAPLAKKGMQPVWVEVRNDEDRPYFLLYPGLDPNFFPSSEAADVFAAGESPQAREQTIERFRQLAFRNPVPPGHSVSGMVLTNLEEGVRLIQLDLVADGRERAFSIFTVVPGFRSDYQENAVFRREVYPPDQIRNYEDDDAFRAALEALPCCTTNGDGSRNGDPLNLVVVGGLDDAFPALVRRGWRPTEMKWSGAIMKVVSSALSGERYLNAPVSELYLYGRPQDLALQKARDNIHQRNHLRLWLSPMRYHGKSVWVGQISRDIGSRLTIHSPTLTTHKIDPDVDEARTALAEDMAYSQGLAIVGYASGVGAASPATPRENLTTDPYYTDGDRLVLVFDRRPVSLATIRFLRWREHEGPRHIMPGLGR</sequence>
<feature type="transmembrane region" description="Helical" evidence="1">
    <location>
        <begin position="21"/>
        <end position="42"/>
    </location>
</feature>
<keyword evidence="1" id="KW-0812">Transmembrane</keyword>
<dbReference type="InterPro" id="IPR025902">
    <property type="entry name" value="LssY-like-C_dom"/>
</dbReference>